<protein>
    <submittedName>
        <fullName evidence="5">Mannose-1-phosphate guanylyltransferase</fullName>
    </submittedName>
</protein>
<dbReference type="EMBL" id="QEXV01000001">
    <property type="protein sequence ID" value="PWE18465.1"/>
    <property type="molecule type" value="Genomic_DNA"/>
</dbReference>
<proteinExistence type="predicted"/>
<dbReference type="PANTHER" id="PTHR43584">
    <property type="entry name" value="NUCLEOTIDYL TRANSFERASE"/>
    <property type="match status" value="1"/>
</dbReference>
<evidence type="ECO:0000313" key="6">
    <source>
        <dbReference type="Proteomes" id="UP000245168"/>
    </source>
</evidence>
<keyword evidence="1 5" id="KW-0808">Transferase</keyword>
<name>A0A2U2BWS1_9PROT</name>
<organism evidence="5 6">
    <name type="scientific">Marinicauda salina</name>
    <dbReference type="NCBI Taxonomy" id="2135793"/>
    <lineage>
        <taxon>Bacteria</taxon>
        <taxon>Pseudomonadati</taxon>
        <taxon>Pseudomonadota</taxon>
        <taxon>Alphaproteobacteria</taxon>
        <taxon>Maricaulales</taxon>
        <taxon>Maricaulaceae</taxon>
        <taxon>Marinicauda</taxon>
    </lineage>
</organism>
<evidence type="ECO:0000256" key="3">
    <source>
        <dbReference type="ARBA" id="ARBA00022842"/>
    </source>
</evidence>
<keyword evidence="2 5" id="KW-0548">Nucleotidyltransferase</keyword>
<dbReference type="InterPro" id="IPR029044">
    <property type="entry name" value="Nucleotide-diphossugar_trans"/>
</dbReference>
<sequence>MTAIRTAMAMAAGLGTRMRPLTDDRPKALVELAGRPLIDWTLDRFAAAGVETAVVNVHHFADRMEAHLADRRAPAVKISDERAQLMDTGGGLVKAAPLLGADPVFVSNTDGQWIDQGAPELDRLAAAFDAERMDFLLLLAPLEQTLGYRGAGDFRLAEDGRLVRRGERANAPYAYAGTQVMHPRVLAGRAAEPFSTNRLWDAALVEGRAFGLVMNAFWMHVGDPQARSEAENRLRSNPE</sequence>
<gene>
    <name evidence="5" type="ORF">DDZ18_02335</name>
</gene>
<evidence type="ECO:0000259" key="4">
    <source>
        <dbReference type="Pfam" id="PF12804"/>
    </source>
</evidence>
<dbReference type="InterPro" id="IPR025877">
    <property type="entry name" value="MobA-like_NTP_Trfase"/>
</dbReference>
<dbReference type="Gene3D" id="3.90.550.10">
    <property type="entry name" value="Spore Coat Polysaccharide Biosynthesis Protein SpsA, Chain A"/>
    <property type="match status" value="1"/>
</dbReference>
<evidence type="ECO:0000256" key="1">
    <source>
        <dbReference type="ARBA" id="ARBA00022679"/>
    </source>
</evidence>
<dbReference type="AlphaFoldDB" id="A0A2U2BWS1"/>
<dbReference type="InterPro" id="IPR050065">
    <property type="entry name" value="GlmU-like"/>
</dbReference>
<dbReference type="PANTHER" id="PTHR43584:SF8">
    <property type="entry name" value="N-ACETYLMURAMATE ALPHA-1-PHOSPHATE URIDYLYLTRANSFERASE"/>
    <property type="match status" value="1"/>
</dbReference>
<reference evidence="6" key="1">
    <citation type="submission" date="2018-05" db="EMBL/GenBank/DDBJ databases">
        <authorList>
            <person name="Liu B.-T."/>
        </authorList>
    </citation>
    <scope>NUCLEOTIDE SEQUENCE [LARGE SCALE GENOMIC DNA]</scope>
    <source>
        <strain evidence="6">WD6-1</strain>
    </source>
</reference>
<dbReference type="OrthoDB" id="9788272at2"/>
<dbReference type="CDD" id="cd06422">
    <property type="entry name" value="NTP_transferase_like_1"/>
    <property type="match status" value="1"/>
</dbReference>
<keyword evidence="6" id="KW-1185">Reference proteome</keyword>
<dbReference type="SUPFAM" id="SSF53448">
    <property type="entry name" value="Nucleotide-diphospho-sugar transferases"/>
    <property type="match status" value="1"/>
</dbReference>
<evidence type="ECO:0000313" key="5">
    <source>
        <dbReference type="EMBL" id="PWE18465.1"/>
    </source>
</evidence>
<dbReference type="Pfam" id="PF12804">
    <property type="entry name" value="NTP_transf_3"/>
    <property type="match status" value="1"/>
</dbReference>
<accession>A0A2U2BWS1</accession>
<comment type="caution">
    <text evidence="5">The sequence shown here is derived from an EMBL/GenBank/DDBJ whole genome shotgun (WGS) entry which is preliminary data.</text>
</comment>
<dbReference type="Proteomes" id="UP000245168">
    <property type="component" value="Unassembled WGS sequence"/>
</dbReference>
<keyword evidence="3" id="KW-0460">Magnesium</keyword>
<evidence type="ECO:0000256" key="2">
    <source>
        <dbReference type="ARBA" id="ARBA00022695"/>
    </source>
</evidence>
<dbReference type="GO" id="GO:0016779">
    <property type="term" value="F:nucleotidyltransferase activity"/>
    <property type="evidence" value="ECO:0007669"/>
    <property type="project" value="UniProtKB-KW"/>
</dbReference>
<feature type="domain" description="MobA-like NTP transferase" evidence="4">
    <location>
        <begin position="10"/>
        <end position="134"/>
    </location>
</feature>
<dbReference type="RefSeq" id="WP_109251740.1">
    <property type="nucleotide sequence ID" value="NZ_QEXV01000001.1"/>
</dbReference>